<dbReference type="EMBL" id="JDVG02000690">
    <property type="protein sequence ID" value="KFB70520.1"/>
    <property type="molecule type" value="Genomic_DNA"/>
</dbReference>
<reference evidence="2 3" key="1">
    <citation type="submission" date="2014-02" db="EMBL/GenBank/DDBJ databases">
        <title>Expanding our view of genomic diversity in Candidatus Accumulibacter clades.</title>
        <authorList>
            <person name="Skennerton C.T."/>
            <person name="Barr J.J."/>
            <person name="Slater F.R."/>
            <person name="Bond P.L."/>
            <person name="Tyson G.W."/>
        </authorList>
    </citation>
    <scope>NUCLEOTIDE SEQUENCE [LARGE SCALE GENOMIC DNA]</scope>
    <source>
        <strain evidence="3">BA-91</strain>
    </source>
</reference>
<evidence type="ECO:0000256" key="1">
    <source>
        <dbReference type="SAM" id="SignalP"/>
    </source>
</evidence>
<evidence type="ECO:0000313" key="2">
    <source>
        <dbReference type="EMBL" id="KFB70520.1"/>
    </source>
</evidence>
<feature type="signal peptide" evidence="1">
    <location>
        <begin position="1"/>
        <end position="22"/>
    </location>
</feature>
<dbReference type="AlphaFoldDB" id="A0A084Y726"/>
<accession>A0A084Y726</accession>
<comment type="caution">
    <text evidence="2">The sequence shown here is derived from an EMBL/GenBank/DDBJ whole genome shotgun (WGS) entry which is preliminary data.</text>
</comment>
<organism evidence="2 3">
    <name type="scientific">Candidatus Accumulibacter phosphatis</name>
    <dbReference type="NCBI Taxonomy" id="327160"/>
    <lineage>
        <taxon>Bacteria</taxon>
        <taxon>Pseudomonadati</taxon>
        <taxon>Pseudomonadota</taxon>
        <taxon>Betaproteobacteria</taxon>
        <taxon>Candidatus Accumulibacter</taxon>
    </lineage>
</organism>
<keyword evidence="1" id="KW-0732">Signal</keyword>
<protein>
    <recommendedName>
        <fullName evidence="4">Secreted protein</fullName>
    </recommendedName>
</protein>
<evidence type="ECO:0008006" key="4">
    <source>
        <dbReference type="Google" id="ProtNLM"/>
    </source>
</evidence>
<sequence length="94" mass="10695">MNKRFWRFAILPAVFVAGLSFAQFPVLDMVADKVVQKYQTATCEQLWMNKGQPKSAEEQRVIGLLRSDPAMRTEFLNRVAAPIANKMFECGMIP</sequence>
<proteinExistence type="predicted"/>
<gene>
    <name evidence="2" type="ORF">AW09_004382</name>
</gene>
<name>A0A084Y726_9PROT</name>
<feature type="chain" id="PRO_5001785698" description="Secreted protein" evidence="1">
    <location>
        <begin position="23"/>
        <end position="94"/>
    </location>
</feature>
<evidence type="ECO:0000313" key="3">
    <source>
        <dbReference type="Proteomes" id="UP000020077"/>
    </source>
</evidence>
<dbReference type="Proteomes" id="UP000020077">
    <property type="component" value="Unassembled WGS sequence"/>
</dbReference>